<dbReference type="AlphaFoldDB" id="A0A2G9YW54"/>
<sequence length="436" mass="50591">MNNKSRLKSINGFKSIYPDEWIKLQYVQKIVEKTVESFGFKRISTPSIERRSLYEVKPPWSEGLISQTFSFFDNQKNFLTLIPEQTPTRARMVQELKKIELPIRWYDTSKRWRQEDKVKNDRAKEFWQTDIDVIGCNSVESDAEILACSACIYKNLGLDKEVEISINDRKLLENILFSAGVKLSDCYTAVKIVDDKEKISKTEFYKRFKKINLTKDRIDFIYKAISLNGLIIDCVKEINALNQEIAEKSSKILKRFIRLSELLKWYGIYDMCKLDLSIARGSFYTGIIFEISDKNKNLGALSGGGRYDWLISMYGKRNLPAIGFGFGYMGTMEKLKECKLLNSSSSKSDIFVSCENPQKNYKMAIELVNILRKEGCVAEVDIIGKHDDTDRFKVFILFKNNFYKNSIAEIIVKGKKKIIKINDFYSFSKKLRTSQK</sequence>
<reference evidence="3 4" key="1">
    <citation type="submission" date="2017-09" db="EMBL/GenBank/DDBJ databases">
        <title>Depth-based differentiation of microbial function through sediment-hosted aquifers and enrichment of novel symbionts in the deep terrestrial subsurface.</title>
        <authorList>
            <person name="Probst A.J."/>
            <person name="Ladd B."/>
            <person name="Jarett J.K."/>
            <person name="Geller-Mcgrath D.E."/>
            <person name="Sieber C.M."/>
            <person name="Emerson J.B."/>
            <person name="Anantharaman K."/>
            <person name="Thomas B.C."/>
            <person name="Malmstrom R."/>
            <person name="Stieglmeier M."/>
            <person name="Klingl A."/>
            <person name="Woyke T."/>
            <person name="Ryan C.M."/>
            <person name="Banfield J.F."/>
        </authorList>
    </citation>
    <scope>NUCLEOTIDE SEQUENCE [LARGE SCALE GENOMIC DNA]</scope>
    <source>
        <strain evidence="3">CG23_combo_of_CG06-09_8_20_14_all_38_19</strain>
    </source>
</reference>
<dbReference type="GO" id="GO:0006427">
    <property type="term" value="P:histidyl-tRNA aminoacylation"/>
    <property type="evidence" value="ECO:0007669"/>
    <property type="project" value="TreeGrafter"/>
</dbReference>
<dbReference type="PIRSF" id="PIRSF001549">
    <property type="entry name" value="His-tRNA_synth"/>
    <property type="match status" value="1"/>
</dbReference>
<gene>
    <name evidence="3" type="ORF">COX36_03180</name>
</gene>
<feature type="binding site" evidence="1">
    <location>
        <begin position="84"/>
        <end position="86"/>
    </location>
    <ligand>
        <name>L-histidine</name>
        <dbReference type="ChEBI" id="CHEBI:57595"/>
    </ligand>
</feature>
<dbReference type="InterPro" id="IPR041715">
    <property type="entry name" value="HisRS-like_core"/>
</dbReference>
<dbReference type="Gene3D" id="3.30.930.10">
    <property type="entry name" value="Bira Bifunctional Protein, Domain 2"/>
    <property type="match status" value="1"/>
</dbReference>
<dbReference type="PROSITE" id="PS50862">
    <property type="entry name" value="AA_TRNA_LIGASE_II"/>
    <property type="match status" value="1"/>
</dbReference>
<accession>A0A2G9YW54</accession>
<name>A0A2G9YW54_9BACT</name>
<protein>
    <recommendedName>
        <fullName evidence="2">Aminoacyl-transfer RNA synthetases class-II family profile domain-containing protein</fullName>
    </recommendedName>
</protein>
<evidence type="ECO:0000256" key="1">
    <source>
        <dbReference type="PIRSR" id="PIRSR001549-1"/>
    </source>
</evidence>
<feature type="binding site" evidence="1">
    <location>
        <position position="113"/>
    </location>
    <ligand>
        <name>L-histidine</name>
        <dbReference type="ChEBI" id="CHEBI:57595"/>
    </ligand>
</feature>
<dbReference type="Proteomes" id="UP000230273">
    <property type="component" value="Unassembled WGS sequence"/>
</dbReference>
<dbReference type="CDD" id="cd00773">
    <property type="entry name" value="HisRS-like_core"/>
    <property type="match status" value="1"/>
</dbReference>
<organism evidence="3 4">
    <name type="scientific">Candidatus Nealsonbacteria bacterium CG23_combo_of_CG06-09_8_20_14_all_38_19</name>
    <dbReference type="NCBI Taxonomy" id="1974721"/>
    <lineage>
        <taxon>Bacteria</taxon>
        <taxon>Candidatus Nealsoniibacteriota</taxon>
    </lineage>
</organism>
<feature type="binding site" evidence="1">
    <location>
        <position position="280"/>
    </location>
    <ligand>
        <name>L-histidine</name>
        <dbReference type="ChEBI" id="CHEBI:57595"/>
    </ligand>
</feature>
<dbReference type="GO" id="GO:0005737">
    <property type="term" value="C:cytoplasm"/>
    <property type="evidence" value="ECO:0007669"/>
    <property type="project" value="InterPro"/>
</dbReference>
<dbReference type="PANTHER" id="PTHR43707:SF1">
    <property type="entry name" value="HISTIDINE--TRNA LIGASE, MITOCHONDRIAL-RELATED"/>
    <property type="match status" value="1"/>
</dbReference>
<evidence type="ECO:0000313" key="4">
    <source>
        <dbReference type="Proteomes" id="UP000230273"/>
    </source>
</evidence>
<feature type="binding site" evidence="1">
    <location>
        <position position="132"/>
    </location>
    <ligand>
        <name>L-histidine</name>
        <dbReference type="ChEBI" id="CHEBI:57595"/>
    </ligand>
</feature>
<dbReference type="EMBL" id="PCRP01000051">
    <property type="protein sequence ID" value="PIP23465.1"/>
    <property type="molecule type" value="Genomic_DNA"/>
</dbReference>
<evidence type="ECO:0000313" key="3">
    <source>
        <dbReference type="EMBL" id="PIP23465.1"/>
    </source>
</evidence>
<dbReference type="InterPro" id="IPR045864">
    <property type="entry name" value="aa-tRNA-synth_II/BPL/LPL"/>
</dbReference>
<dbReference type="SUPFAM" id="SSF55681">
    <property type="entry name" value="Class II aaRS and biotin synthetases"/>
    <property type="match status" value="1"/>
</dbReference>
<feature type="binding site" evidence="1">
    <location>
        <position position="128"/>
    </location>
    <ligand>
        <name>L-histidine</name>
        <dbReference type="ChEBI" id="CHEBI:57595"/>
    </ligand>
</feature>
<proteinExistence type="predicted"/>
<dbReference type="GO" id="GO:0004821">
    <property type="term" value="F:histidine-tRNA ligase activity"/>
    <property type="evidence" value="ECO:0007669"/>
    <property type="project" value="TreeGrafter"/>
</dbReference>
<dbReference type="PANTHER" id="PTHR43707">
    <property type="entry name" value="HISTIDYL-TRNA SYNTHETASE"/>
    <property type="match status" value="1"/>
</dbReference>
<dbReference type="InterPro" id="IPR004516">
    <property type="entry name" value="HisRS/HisZ"/>
</dbReference>
<dbReference type="Pfam" id="PF13393">
    <property type="entry name" value="tRNA-synt_His"/>
    <property type="match status" value="1"/>
</dbReference>
<comment type="caution">
    <text evidence="3">The sequence shown here is derived from an EMBL/GenBank/DDBJ whole genome shotgun (WGS) entry which is preliminary data.</text>
</comment>
<dbReference type="InterPro" id="IPR006195">
    <property type="entry name" value="aa-tRNA-synth_II"/>
</dbReference>
<feature type="domain" description="Aminoacyl-transfer RNA synthetases class-II family profile" evidence="2">
    <location>
        <begin position="1"/>
        <end position="330"/>
    </location>
</feature>
<evidence type="ECO:0000259" key="2">
    <source>
        <dbReference type="PROSITE" id="PS50862"/>
    </source>
</evidence>